<organism evidence="7 8">
    <name type="scientific">Polyplax serrata</name>
    <name type="common">Common mouse louse</name>
    <dbReference type="NCBI Taxonomy" id="468196"/>
    <lineage>
        <taxon>Eukaryota</taxon>
        <taxon>Metazoa</taxon>
        <taxon>Ecdysozoa</taxon>
        <taxon>Arthropoda</taxon>
        <taxon>Hexapoda</taxon>
        <taxon>Insecta</taxon>
        <taxon>Pterygota</taxon>
        <taxon>Neoptera</taxon>
        <taxon>Paraneoptera</taxon>
        <taxon>Psocodea</taxon>
        <taxon>Troctomorpha</taxon>
        <taxon>Phthiraptera</taxon>
        <taxon>Anoplura</taxon>
        <taxon>Polyplacidae</taxon>
        <taxon>Polyplax</taxon>
    </lineage>
</organism>
<gene>
    <name evidence="7" type="ORF">RUM44_008442</name>
</gene>
<keyword evidence="2 6" id="KW-0812">Transmembrane</keyword>
<feature type="region of interest" description="Disordered" evidence="5">
    <location>
        <begin position="362"/>
        <end position="393"/>
    </location>
</feature>
<evidence type="ECO:0000313" key="7">
    <source>
        <dbReference type="EMBL" id="KAK6638018.1"/>
    </source>
</evidence>
<evidence type="ECO:0000256" key="4">
    <source>
        <dbReference type="ARBA" id="ARBA00023136"/>
    </source>
</evidence>
<dbReference type="PANTHER" id="PTHR12988">
    <property type="entry name" value="SPHINGOMYELIN PHOSPHODIESTERASE 4"/>
    <property type="match status" value="1"/>
</dbReference>
<dbReference type="PANTHER" id="PTHR12988:SF6">
    <property type="entry name" value="SPHINGOMYELIN PHOSPHODIESTERASE 4"/>
    <property type="match status" value="1"/>
</dbReference>
<dbReference type="EMBL" id="JAWJWF010000002">
    <property type="protein sequence ID" value="KAK6638018.1"/>
    <property type="molecule type" value="Genomic_DNA"/>
</dbReference>
<evidence type="ECO:0000256" key="1">
    <source>
        <dbReference type="ARBA" id="ARBA00004167"/>
    </source>
</evidence>
<feature type="transmembrane region" description="Helical" evidence="6">
    <location>
        <begin position="674"/>
        <end position="696"/>
    </location>
</feature>
<evidence type="ECO:0008006" key="9">
    <source>
        <dbReference type="Google" id="ProtNLM"/>
    </source>
</evidence>
<comment type="caution">
    <text evidence="7">The sequence shown here is derived from an EMBL/GenBank/DDBJ whole genome shotgun (WGS) entry which is preliminary data.</text>
</comment>
<evidence type="ECO:0000256" key="3">
    <source>
        <dbReference type="ARBA" id="ARBA00022989"/>
    </source>
</evidence>
<protein>
    <recommendedName>
        <fullName evidence="9">Sphingomyelin phosphodiesterase 4</fullName>
    </recommendedName>
</protein>
<proteinExistence type="predicted"/>
<keyword evidence="3 6" id="KW-1133">Transmembrane helix</keyword>
<evidence type="ECO:0000256" key="5">
    <source>
        <dbReference type="SAM" id="MobiDB-lite"/>
    </source>
</evidence>
<feature type="compositionally biased region" description="Low complexity" evidence="5">
    <location>
        <begin position="370"/>
        <end position="386"/>
    </location>
</feature>
<comment type="subcellular location">
    <subcellularLocation>
        <location evidence="1">Membrane</location>
        <topology evidence="1">Single-pass membrane protein</topology>
    </subcellularLocation>
</comment>
<dbReference type="InterPro" id="IPR024129">
    <property type="entry name" value="Sphingomy_SMPD4"/>
</dbReference>
<name>A0ABR1B894_POLSC</name>
<reference evidence="7 8" key="1">
    <citation type="submission" date="2023-09" db="EMBL/GenBank/DDBJ databases">
        <title>Genomes of two closely related lineages of the louse Polyplax serrata with different host specificities.</title>
        <authorList>
            <person name="Martinu J."/>
            <person name="Tarabai H."/>
            <person name="Stefka J."/>
            <person name="Hypsa V."/>
        </authorList>
    </citation>
    <scope>NUCLEOTIDE SEQUENCE [LARGE SCALE GENOMIC DNA]</scope>
    <source>
        <strain evidence="7">98ZLc_SE</strain>
    </source>
</reference>
<keyword evidence="8" id="KW-1185">Reference proteome</keyword>
<evidence type="ECO:0000256" key="6">
    <source>
        <dbReference type="SAM" id="Phobius"/>
    </source>
</evidence>
<dbReference type="Pfam" id="PF14724">
    <property type="entry name" value="mit_SMPDase"/>
    <property type="match status" value="2"/>
</dbReference>
<keyword evidence="4 6" id="KW-0472">Membrane</keyword>
<evidence type="ECO:0000256" key="2">
    <source>
        <dbReference type="ARBA" id="ARBA00022692"/>
    </source>
</evidence>
<accession>A0ABR1B894</accession>
<dbReference type="Proteomes" id="UP001359485">
    <property type="component" value="Unassembled WGS sequence"/>
</dbReference>
<evidence type="ECO:0000313" key="8">
    <source>
        <dbReference type="Proteomes" id="UP001359485"/>
    </source>
</evidence>
<sequence length="721" mass="83486">MDPNFYGGHETVYLHLSDQYLQHFLPIESSIVLPIIPVHQTIQLPRSPPPPQTPPQKSSKLFKTSVVKLGSTSLSPTTVSQPHAEIWRSETFLQIAISFWLSVPEQLNSNPFVGANTQNLLYRPYPVGFSHNPCFSQLNYFCQPCSMDLQSQTLFVNLLWLKAYGSTCEMFEEEQQQQQNNPRLEMGKWETQIREMRTIEDTLPKEDHLRVVRNMIKHMHYFVNNVHNDGSAMDELRKAITSLCRRPLYTFLRRHIYHWPLDSSFILILETYLSFIQPWRYVHYNARVSGESCYVDNRWFNFVVENFPAYTIIVREIIPRFSRMDLTSPKHAHMLFRLTKVLSQPDLVPILKDIERYFDESSSAGQESQPGPSTPGTPRSPCSPGTLGTPTSPGHSNSLAFPLFNRLNVIIKQEIQELESPNFVYKTLFGKEFQDQVYEFVLSIQQSLSLVRYLLNSNLAQKRARKANILHRIQDFFSANTSTGDDYTVDERQKTVTYLEHSIGFLGQVFDLTINQLPCESRADLSGSSANSTCSQQLGSVEPTVINPKDWQKRTKLIRYEANPDLEPIRSTEVTFLLRFLHHLCTRINESYKDELKLFWEKEDYWGCVARQLLTPPCKYYYFDKSVPGNFAPRVADQLPPRVSLRVLASHQTLSYIFLSGVLAFLYGYPVIPFYFFIFVLFVAFILAKAFVEWYLSSRRATRSRLEIERPFVPLDVSFAD</sequence>